<evidence type="ECO:0000256" key="1">
    <source>
        <dbReference type="SAM" id="MobiDB-lite"/>
    </source>
</evidence>
<feature type="compositionally biased region" description="Low complexity" evidence="1">
    <location>
        <begin position="133"/>
        <end position="142"/>
    </location>
</feature>
<evidence type="ECO:0000313" key="2">
    <source>
        <dbReference type="EMBL" id="WAR15562.1"/>
    </source>
</evidence>
<keyword evidence="3" id="KW-1185">Reference proteome</keyword>
<feature type="region of interest" description="Disordered" evidence="1">
    <location>
        <begin position="120"/>
        <end position="175"/>
    </location>
</feature>
<protein>
    <submittedName>
        <fullName evidence="2">Uncharacterized protein</fullName>
    </submittedName>
</protein>
<accession>A0ABY7F050</accession>
<reference evidence="2" key="1">
    <citation type="submission" date="2022-11" db="EMBL/GenBank/DDBJ databases">
        <title>Centuries of genome instability and evolution in soft-shell clam transmissible cancer (bioRxiv).</title>
        <authorList>
            <person name="Hart S.F.M."/>
            <person name="Yonemitsu M.A."/>
            <person name="Giersch R.M."/>
            <person name="Beal B.F."/>
            <person name="Arriagada G."/>
            <person name="Davis B.W."/>
            <person name="Ostrander E.A."/>
            <person name="Goff S.P."/>
            <person name="Metzger M.J."/>
        </authorList>
    </citation>
    <scope>NUCLEOTIDE SEQUENCE</scope>
    <source>
        <strain evidence="2">MELC-2E11</strain>
        <tissue evidence="2">Siphon/mantle</tissue>
    </source>
</reference>
<evidence type="ECO:0000313" key="3">
    <source>
        <dbReference type="Proteomes" id="UP001164746"/>
    </source>
</evidence>
<sequence>MKENEDIGGKVVTGNMVRSNIMGMSHLPNSDTAVSVEFLDQHVLVIENDRACYDLVKDYVKGASSLHATFQLPDDVTCKHCVLHWKYLAEIIRDVTKQNAASDVVMRMKTSGAAQKFVSMTTQPELTSRQKRQPLNQLLLKPLRLDSPPATKTAAPNSTETRETTIPKNKTQQLD</sequence>
<gene>
    <name evidence="2" type="ORF">MAR_005667</name>
</gene>
<name>A0ABY7F050_MYAAR</name>
<feature type="compositionally biased region" description="Polar residues" evidence="1">
    <location>
        <begin position="166"/>
        <end position="175"/>
    </location>
</feature>
<proteinExistence type="predicted"/>
<dbReference type="Proteomes" id="UP001164746">
    <property type="component" value="Chromosome 9"/>
</dbReference>
<organism evidence="2 3">
    <name type="scientific">Mya arenaria</name>
    <name type="common">Soft-shell clam</name>
    <dbReference type="NCBI Taxonomy" id="6604"/>
    <lineage>
        <taxon>Eukaryota</taxon>
        <taxon>Metazoa</taxon>
        <taxon>Spiralia</taxon>
        <taxon>Lophotrochozoa</taxon>
        <taxon>Mollusca</taxon>
        <taxon>Bivalvia</taxon>
        <taxon>Autobranchia</taxon>
        <taxon>Heteroconchia</taxon>
        <taxon>Euheterodonta</taxon>
        <taxon>Imparidentia</taxon>
        <taxon>Neoheterodontei</taxon>
        <taxon>Myida</taxon>
        <taxon>Myoidea</taxon>
        <taxon>Myidae</taxon>
        <taxon>Mya</taxon>
    </lineage>
</organism>
<dbReference type="EMBL" id="CP111020">
    <property type="protein sequence ID" value="WAR15562.1"/>
    <property type="molecule type" value="Genomic_DNA"/>
</dbReference>